<dbReference type="EMBL" id="FN554973">
    <property type="protein sequence ID" value="CBH15641.1"/>
    <property type="molecule type" value="Genomic_DNA"/>
</dbReference>
<evidence type="ECO:0000313" key="2">
    <source>
        <dbReference type="EMBL" id="CBH15641.1"/>
    </source>
</evidence>
<feature type="compositionally biased region" description="Basic residues" evidence="1">
    <location>
        <begin position="79"/>
        <end position="103"/>
    </location>
</feature>
<dbReference type="KEGG" id="tbg:TbgDal_X7280"/>
<reference evidence="3" key="1">
    <citation type="journal article" date="2010" name="PLoS Negl. Trop. Dis.">
        <title>The genome sequence of Trypanosoma brucei gambiense, causative agent of chronic human african trypanosomiasis.</title>
        <authorList>
            <person name="Jackson A.P."/>
            <person name="Sanders M."/>
            <person name="Berry A."/>
            <person name="McQuillan J."/>
            <person name="Aslett M.A."/>
            <person name="Quail M.A."/>
            <person name="Chukualim B."/>
            <person name="Capewell P."/>
            <person name="MacLeod A."/>
            <person name="Melville S.E."/>
            <person name="Gibson W."/>
            <person name="Barry J.D."/>
            <person name="Berriman M."/>
            <person name="Hertz-Fowler C."/>
        </authorList>
    </citation>
    <scope>NUCLEOTIDE SEQUENCE [LARGE SCALE GENOMIC DNA]</scope>
    <source>
        <strain evidence="3">MHOM/CI/86/DAL972</strain>
    </source>
</reference>
<feature type="region of interest" description="Disordered" evidence="1">
    <location>
        <begin position="75"/>
        <end position="110"/>
    </location>
</feature>
<gene>
    <name evidence="2" type="ORF">TbgDal_X7280</name>
</gene>
<evidence type="ECO:0000313" key="3">
    <source>
        <dbReference type="Proteomes" id="UP000002316"/>
    </source>
</evidence>
<protein>
    <submittedName>
        <fullName evidence="2">Uncharacterized protein</fullName>
    </submittedName>
</protein>
<dbReference type="AlphaFoldDB" id="D0A2Z7"/>
<dbReference type="RefSeq" id="XP_011777905.1">
    <property type="nucleotide sequence ID" value="XM_011779603.1"/>
</dbReference>
<dbReference type="GeneID" id="23865834"/>
<name>D0A2Z7_TRYB9</name>
<organism evidence="2 3">
    <name type="scientific">Trypanosoma brucei gambiense (strain MHOM/CI/86/DAL972)</name>
    <dbReference type="NCBI Taxonomy" id="679716"/>
    <lineage>
        <taxon>Eukaryota</taxon>
        <taxon>Discoba</taxon>
        <taxon>Euglenozoa</taxon>
        <taxon>Kinetoplastea</taxon>
        <taxon>Metakinetoplastina</taxon>
        <taxon>Trypanosomatida</taxon>
        <taxon>Trypanosomatidae</taxon>
        <taxon>Trypanosoma</taxon>
    </lineage>
</organism>
<accession>D0A2Z7</accession>
<dbReference type="Proteomes" id="UP000002316">
    <property type="component" value="Chromosome 10"/>
</dbReference>
<proteinExistence type="predicted"/>
<sequence>MQHYSSRVPRSDRGMCGQMMKNYSIPSHLKTEKNACHASKILLFFPFVCVCVLEKGEEGGKERFEWGLERTGRQTVKTQKQKTQTHKHKKKKDSQFFFKKKKTAGTEITR</sequence>
<evidence type="ECO:0000256" key="1">
    <source>
        <dbReference type="SAM" id="MobiDB-lite"/>
    </source>
</evidence>